<dbReference type="Proteomes" id="UP000230802">
    <property type="component" value="Unassembled WGS sequence"/>
</dbReference>
<comment type="caution">
    <text evidence="2">The sequence shown here is derived from an EMBL/GenBank/DDBJ whole genome shotgun (WGS) entry which is preliminary data.</text>
</comment>
<gene>
    <name evidence="2" type="ORF">COW96_05010</name>
</gene>
<reference evidence="2 3" key="1">
    <citation type="submission" date="2017-09" db="EMBL/GenBank/DDBJ databases">
        <title>Depth-based differentiation of microbial function through sediment-hosted aquifers and enrichment of novel symbionts in the deep terrestrial subsurface.</title>
        <authorList>
            <person name="Probst A.J."/>
            <person name="Ladd B."/>
            <person name="Jarett J.K."/>
            <person name="Geller-Mcgrath D.E."/>
            <person name="Sieber C.M."/>
            <person name="Emerson J.B."/>
            <person name="Anantharaman K."/>
            <person name="Thomas B.C."/>
            <person name="Malmstrom R."/>
            <person name="Stieglmeier M."/>
            <person name="Klingl A."/>
            <person name="Woyke T."/>
            <person name="Ryan C.M."/>
            <person name="Banfield J.F."/>
        </authorList>
    </citation>
    <scope>NUCLEOTIDE SEQUENCE [LARGE SCALE GENOMIC DNA]</scope>
    <source>
        <strain evidence="2">CG22_combo_CG10-13_8_21_14_all_33_16</strain>
    </source>
</reference>
<dbReference type="GO" id="GO:0006487">
    <property type="term" value="P:protein N-linked glycosylation"/>
    <property type="evidence" value="ECO:0007669"/>
    <property type="project" value="TreeGrafter"/>
</dbReference>
<dbReference type="CDD" id="cd04179">
    <property type="entry name" value="DPM_DPG-synthase_like"/>
    <property type="match status" value="1"/>
</dbReference>
<name>A0A2H0C2N3_9BACT</name>
<evidence type="ECO:0000259" key="1">
    <source>
        <dbReference type="Pfam" id="PF00535"/>
    </source>
</evidence>
<dbReference type="SUPFAM" id="SSF53448">
    <property type="entry name" value="Nucleotide-diphospho-sugar transferases"/>
    <property type="match status" value="1"/>
</dbReference>
<dbReference type="PANTHER" id="PTHR10859:SF91">
    <property type="entry name" value="DOLICHYL-PHOSPHATE BETA-GLUCOSYLTRANSFERASE"/>
    <property type="match status" value="1"/>
</dbReference>
<dbReference type="InterPro" id="IPR029044">
    <property type="entry name" value="Nucleotide-diphossugar_trans"/>
</dbReference>
<dbReference type="Pfam" id="PF00535">
    <property type="entry name" value="Glycos_transf_2"/>
    <property type="match status" value="1"/>
</dbReference>
<dbReference type="AlphaFoldDB" id="A0A2H0C2N3"/>
<proteinExistence type="predicted"/>
<evidence type="ECO:0000313" key="2">
    <source>
        <dbReference type="EMBL" id="PIP63999.1"/>
    </source>
</evidence>
<organism evidence="2 3">
    <name type="scientific">Candidatus Roizmanbacteria bacterium CG22_combo_CG10-13_8_21_14_all_33_16</name>
    <dbReference type="NCBI Taxonomy" id="1974859"/>
    <lineage>
        <taxon>Bacteria</taxon>
        <taxon>Candidatus Roizmaniibacteriota</taxon>
    </lineage>
</organism>
<evidence type="ECO:0000313" key="3">
    <source>
        <dbReference type="Proteomes" id="UP000230802"/>
    </source>
</evidence>
<dbReference type="EMBL" id="PCTD01000219">
    <property type="protein sequence ID" value="PIP63999.1"/>
    <property type="molecule type" value="Genomic_DNA"/>
</dbReference>
<accession>A0A2H0C2N3</accession>
<dbReference type="InterPro" id="IPR001173">
    <property type="entry name" value="Glyco_trans_2-like"/>
</dbReference>
<feature type="domain" description="Glycosyltransferase 2-like" evidence="1">
    <location>
        <begin position="5"/>
        <end position="128"/>
    </location>
</feature>
<dbReference type="Gene3D" id="3.90.550.10">
    <property type="entry name" value="Spore Coat Polysaccharide Biosynthesis Protein SpsA, Chain A"/>
    <property type="match status" value="1"/>
</dbReference>
<protein>
    <recommendedName>
        <fullName evidence="1">Glycosyltransferase 2-like domain-containing protein</fullName>
    </recommendedName>
</protein>
<dbReference type="PANTHER" id="PTHR10859">
    <property type="entry name" value="GLYCOSYL TRANSFERASE"/>
    <property type="match status" value="1"/>
</dbReference>
<sequence length="226" mass="26377">MITCSCIIPVYNEGKRILKVLDELLKIKLIYEIICVNDGSTDNTQQILETYRSRIKIVSNSKNLGKTGAVNHGIQVSTGNYILLLDGDLRNLKFQEVENTISKMFKDPAIDMIILRRNAPWNIKILRGDILVSGERILRKNDLMNAINELKPKRYQIEFAINKYMYMNNKKVYWMTSSIRNTWPTTKFGFVKGMRKIVLMNLNILSYVGYLNYLKQFLFFCKKRVT</sequence>